<accession>W4GBK1</accession>
<gene>
    <name evidence="1" type="ORF">H257_09143</name>
</gene>
<evidence type="ECO:0000313" key="1">
    <source>
        <dbReference type="EMBL" id="ETV76656.1"/>
    </source>
</evidence>
<proteinExistence type="predicted"/>
<dbReference type="GeneID" id="20811139"/>
<protein>
    <submittedName>
        <fullName evidence="1">Uncharacterized protein</fullName>
    </submittedName>
</protein>
<dbReference type="RefSeq" id="XP_009833568.1">
    <property type="nucleotide sequence ID" value="XM_009835266.1"/>
</dbReference>
<dbReference type="OrthoDB" id="77923at2759"/>
<organism evidence="1">
    <name type="scientific">Aphanomyces astaci</name>
    <name type="common">Crayfish plague agent</name>
    <dbReference type="NCBI Taxonomy" id="112090"/>
    <lineage>
        <taxon>Eukaryota</taxon>
        <taxon>Sar</taxon>
        <taxon>Stramenopiles</taxon>
        <taxon>Oomycota</taxon>
        <taxon>Saprolegniomycetes</taxon>
        <taxon>Saprolegniales</taxon>
        <taxon>Verrucalvaceae</taxon>
        <taxon>Aphanomyces</taxon>
    </lineage>
</organism>
<dbReference type="AlphaFoldDB" id="W4GBK1"/>
<name>W4GBK1_APHAT</name>
<reference evidence="1" key="1">
    <citation type="submission" date="2013-12" db="EMBL/GenBank/DDBJ databases">
        <title>The Genome Sequence of Aphanomyces astaci APO3.</title>
        <authorList>
            <consortium name="The Broad Institute Genomics Platform"/>
            <person name="Russ C."/>
            <person name="Tyler B."/>
            <person name="van West P."/>
            <person name="Dieguez-Uribeondo J."/>
            <person name="Young S.K."/>
            <person name="Zeng Q."/>
            <person name="Gargeya S."/>
            <person name="Fitzgerald M."/>
            <person name="Abouelleil A."/>
            <person name="Alvarado L."/>
            <person name="Chapman S.B."/>
            <person name="Gainer-Dewar J."/>
            <person name="Goldberg J."/>
            <person name="Griggs A."/>
            <person name="Gujja S."/>
            <person name="Hansen M."/>
            <person name="Howarth C."/>
            <person name="Imamovic A."/>
            <person name="Ireland A."/>
            <person name="Larimer J."/>
            <person name="McCowan C."/>
            <person name="Murphy C."/>
            <person name="Pearson M."/>
            <person name="Poon T.W."/>
            <person name="Priest M."/>
            <person name="Roberts A."/>
            <person name="Saif S."/>
            <person name="Shea T."/>
            <person name="Sykes S."/>
            <person name="Wortman J."/>
            <person name="Nusbaum C."/>
            <person name="Birren B."/>
        </authorList>
    </citation>
    <scope>NUCLEOTIDE SEQUENCE [LARGE SCALE GENOMIC DNA]</scope>
    <source>
        <strain evidence="1">APO3</strain>
    </source>
</reference>
<dbReference type="VEuPathDB" id="FungiDB:H257_09143"/>
<dbReference type="EMBL" id="KI913135">
    <property type="protein sequence ID" value="ETV76656.1"/>
    <property type="molecule type" value="Genomic_DNA"/>
</dbReference>
<sequence>MELPGHFKCVAQHVAALPVELHLAKDVKLLQLTYYDQNVDLFHANPNVVPSTTYMRWAAKQLCQDPRFRILHLDETAAAELALQEWRTDMTRAIYQARLNPHEIQDGPVVVRSERGVVRVQETLAPKQPVDAIATPPVVVKKPHKPKKA</sequence>